<evidence type="ECO:0000256" key="1">
    <source>
        <dbReference type="ARBA" id="ARBA00004496"/>
    </source>
</evidence>
<evidence type="ECO:0000256" key="9">
    <source>
        <dbReference type="ARBA" id="ARBA00061601"/>
    </source>
</evidence>
<dbReference type="CDD" id="cd21157">
    <property type="entry name" value="PUA_G5K"/>
    <property type="match status" value="1"/>
</dbReference>
<organism evidence="11 12">
    <name type="scientific">Metschnikowia bicuspidata var. bicuspidata NRRL YB-4993</name>
    <dbReference type="NCBI Taxonomy" id="869754"/>
    <lineage>
        <taxon>Eukaryota</taxon>
        <taxon>Fungi</taxon>
        <taxon>Dikarya</taxon>
        <taxon>Ascomycota</taxon>
        <taxon>Saccharomycotina</taxon>
        <taxon>Pichiomycetes</taxon>
        <taxon>Metschnikowiaceae</taxon>
        <taxon>Metschnikowia</taxon>
    </lineage>
</organism>
<evidence type="ECO:0000313" key="11">
    <source>
        <dbReference type="EMBL" id="OBA23067.1"/>
    </source>
</evidence>
<comment type="subcellular location">
    <subcellularLocation>
        <location evidence="1">Cytoplasm</location>
    </subcellularLocation>
</comment>
<evidence type="ECO:0000259" key="10">
    <source>
        <dbReference type="SMART" id="SM00359"/>
    </source>
</evidence>
<dbReference type="GeneID" id="30032348"/>
<dbReference type="InterPro" id="IPR019797">
    <property type="entry name" value="Glutamate_5-kinase_CS"/>
</dbReference>
<keyword evidence="3" id="KW-0028">Amino-acid biosynthesis</keyword>
<dbReference type="HAMAP" id="MF_00456">
    <property type="entry name" value="ProB"/>
    <property type="match status" value="1"/>
</dbReference>
<keyword evidence="12" id="KW-1185">Reference proteome</keyword>
<keyword evidence="7 11" id="KW-0418">Kinase</keyword>
<dbReference type="PIRSF" id="PIRSF000729">
    <property type="entry name" value="GK"/>
    <property type="match status" value="1"/>
</dbReference>
<dbReference type="Gene3D" id="3.40.1160.10">
    <property type="entry name" value="Acetylglutamate kinase-like"/>
    <property type="match status" value="1"/>
</dbReference>
<comment type="caution">
    <text evidence="11">The sequence shown here is derived from an EMBL/GenBank/DDBJ whole genome shotgun (WGS) entry which is preliminary data.</text>
</comment>
<dbReference type="SUPFAM" id="SSF53633">
    <property type="entry name" value="Carbamate kinase-like"/>
    <property type="match status" value="1"/>
</dbReference>
<dbReference type="InterPro" id="IPR041739">
    <property type="entry name" value="G5K_ProB"/>
</dbReference>
<dbReference type="Proteomes" id="UP000092555">
    <property type="component" value="Unassembled WGS sequence"/>
</dbReference>
<proteinExistence type="inferred from homology"/>
<dbReference type="Pfam" id="PF01472">
    <property type="entry name" value="PUA"/>
    <property type="match status" value="1"/>
</dbReference>
<evidence type="ECO:0000256" key="6">
    <source>
        <dbReference type="ARBA" id="ARBA00022741"/>
    </source>
</evidence>
<dbReference type="InterPro" id="IPR002478">
    <property type="entry name" value="PUA"/>
</dbReference>
<evidence type="ECO:0000256" key="7">
    <source>
        <dbReference type="ARBA" id="ARBA00022777"/>
    </source>
</evidence>
<dbReference type="InterPro" id="IPR005715">
    <property type="entry name" value="Glu_5kinase/COase_Synthase"/>
</dbReference>
<protein>
    <submittedName>
        <fullName evidence="11">Glutamate 5-kinase</fullName>
    </submittedName>
</protein>
<dbReference type="GO" id="GO:0004349">
    <property type="term" value="F:glutamate 5-kinase activity"/>
    <property type="evidence" value="ECO:0007669"/>
    <property type="project" value="InterPro"/>
</dbReference>
<dbReference type="RefSeq" id="XP_018713548.1">
    <property type="nucleotide sequence ID" value="XM_018859373.1"/>
</dbReference>
<dbReference type="FunFam" id="2.30.130.10:FF:000008">
    <property type="entry name" value="Glutamate 5-kinase"/>
    <property type="match status" value="1"/>
</dbReference>
<dbReference type="PRINTS" id="PR00474">
    <property type="entry name" value="GLU5KINASE"/>
</dbReference>
<dbReference type="OrthoDB" id="409889at2759"/>
<evidence type="ECO:0000256" key="4">
    <source>
        <dbReference type="ARBA" id="ARBA00022650"/>
    </source>
</evidence>
<dbReference type="PROSITE" id="PS50890">
    <property type="entry name" value="PUA"/>
    <property type="match status" value="1"/>
</dbReference>
<dbReference type="PROSITE" id="PS00902">
    <property type="entry name" value="GLUTAMATE_5_KINASE"/>
    <property type="match status" value="1"/>
</dbReference>
<dbReference type="STRING" id="869754.A0A1A0HGR0"/>
<evidence type="ECO:0000256" key="3">
    <source>
        <dbReference type="ARBA" id="ARBA00022605"/>
    </source>
</evidence>
<dbReference type="GO" id="GO:0005524">
    <property type="term" value="F:ATP binding"/>
    <property type="evidence" value="ECO:0007669"/>
    <property type="project" value="UniProtKB-KW"/>
</dbReference>
<keyword evidence="4" id="KW-0641">Proline biosynthesis</keyword>
<dbReference type="Pfam" id="PF00696">
    <property type="entry name" value="AA_kinase"/>
    <property type="match status" value="1"/>
</dbReference>
<keyword evidence="6" id="KW-0547">Nucleotide-binding</keyword>
<reference evidence="11 12" key="1">
    <citation type="submission" date="2016-05" db="EMBL/GenBank/DDBJ databases">
        <title>Comparative genomics of biotechnologically important yeasts.</title>
        <authorList>
            <consortium name="DOE Joint Genome Institute"/>
            <person name="Riley R."/>
            <person name="Haridas S."/>
            <person name="Wolfe K.H."/>
            <person name="Lopes M.R."/>
            <person name="Hittinger C.T."/>
            <person name="Goker M."/>
            <person name="Salamov A."/>
            <person name="Wisecaver J."/>
            <person name="Long T.M."/>
            <person name="Aerts A.L."/>
            <person name="Barry K."/>
            <person name="Choi C."/>
            <person name="Clum A."/>
            <person name="Coughlan A.Y."/>
            <person name="Deshpande S."/>
            <person name="Douglass A.P."/>
            <person name="Hanson S.J."/>
            <person name="Klenk H.-P."/>
            <person name="LaButti K."/>
            <person name="Lapidus A."/>
            <person name="Lindquist E."/>
            <person name="Lipzen A."/>
            <person name="Meier-kolthoff J.P."/>
            <person name="Ohm R.A."/>
            <person name="Otillar R.P."/>
            <person name="Pangilinan J."/>
            <person name="Peng Y."/>
            <person name="Rokas A."/>
            <person name="Rosa C.A."/>
            <person name="Scheuner C."/>
            <person name="Sibirny A.A."/>
            <person name="Slot J.C."/>
            <person name="Stielow J.B."/>
            <person name="Sun H."/>
            <person name="Kurtzman C.P."/>
            <person name="Blackwell M."/>
            <person name="Grigoriev I.V."/>
            <person name="Jeffries T.W."/>
        </authorList>
    </citation>
    <scope>NUCLEOTIDE SEQUENCE [LARGE SCALE GENOMIC DNA]</scope>
    <source>
        <strain evidence="11 12">NRRL YB-4993</strain>
    </source>
</reference>
<evidence type="ECO:0000256" key="5">
    <source>
        <dbReference type="ARBA" id="ARBA00022679"/>
    </source>
</evidence>
<dbReference type="InterPro" id="IPR001048">
    <property type="entry name" value="Asp/Glu/Uridylate_kinase"/>
</dbReference>
<dbReference type="SMART" id="SM00359">
    <property type="entry name" value="PUA"/>
    <property type="match status" value="1"/>
</dbReference>
<name>A0A1A0HGR0_9ASCO</name>
<keyword evidence="2" id="KW-0963">Cytoplasm</keyword>
<dbReference type="FunFam" id="3.40.1160.10:FF:000020">
    <property type="entry name" value="Glutamate 5-kinase"/>
    <property type="match status" value="1"/>
</dbReference>
<dbReference type="GO" id="GO:0005829">
    <property type="term" value="C:cytosol"/>
    <property type="evidence" value="ECO:0007669"/>
    <property type="project" value="TreeGrafter"/>
</dbReference>
<dbReference type="EMBL" id="LXTC01000001">
    <property type="protein sequence ID" value="OBA23067.1"/>
    <property type="molecule type" value="Genomic_DNA"/>
</dbReference>
<dbReference type="GO" id="GO:1901607">
    <property type="term" value="P:alpha-amino acid biosynthetic process"/>
    <property type="evidence" value="ECO:0007669"/>
    <property type="project" value="UniProtKB-ARBA"/>
</dbReference>
<dbReference type="CDD" id="cd04242">
    <property type="entry name" value="AAK_G5K_ProB"/>
    <property type="match status" value="1"/>
</dbReference>
<dbReference type="Gene3D" id="2.30.130.10">
    <property type="entry name" value="PUA domain"/>
    <property type="match status" value="1"/>
</dbReference>
<dbReference type="PANTHER" id="PTHR43654">
    <property type="entry name" value="GLUTAMATE 5-KINASE"/>
    <property type="match status" value="1"/>
</dbReference>
<evidence type="ECO:0000313" key="12">
    <source>
        <dbReference type="Proteomes" id="UP000092555"/>
    </source>
</evidence>
<evidence type="ECO:0000256" key="2">
    <source>
        <dbReference type="ARBA" id="ARBA00022490"/>
    </source>
</evidence>
<dbReference type="PANTHER" id="PTHR43654:SF3">
    <property type="entry name" value="GLUTAMATE 5-KINASE"/>
    <property type="match status" value="1"/>
</dbReference>
<dbReference type="InterPro" id="IPR036393">
    <property type="entry name" value="AceGlu_kinase-like_sf"/>
</dbReference>
<dbReference type="SUPFAM" id="SSF88697">
    <property type="entry name" value="PUA domain-like"/>
    <property type="match status" value="1"/>
</dbReference>
<sequence length="424" mass="45649">MQQYTIVIKLGTSSLVDEHTREPRIANMANIVETAVRLRRAGHRIILVSSGAIAFGMKRVGLAEKPTQLAAVQALASIGQGRLIGLFDDLFRQVGQPVAQVLLTRNDIIDYTQFRNATNTLQQLLAMGIIPIVNENDTLSVAEIKFGDNDTLSAITAGMVHADYLFLMTDVECLYTANPRHDPAAQPVVLVKNIADLAVATDAGAGAGSQVGTGGMTTKLIAAELATNAGVTTIIALLSRPQCILDIVAHIHATDASADEATQRRAIDQAIAAGSIPLHTRFLGLPRHAQIRSDRRFWLLHGLRTKGILYIDQGCFEAITRKDRAGLLPAGVVAVEGSFHESECVSVRVVPHADGPLSAAVEVAHCRVNYSSVEIDMIKGKKSRQIEDILGYADSEYVAHRDNLAFPPSLPPLTDELVLSKLIP</sequence>
<dbReference type="AlphaFoldDB" id="A0A1A0HGR0"/>
<keyword evidence="8" id="KW-0067">ATP-binding</keyword>
<dbReference type="InterPro" id="IPR036974">
    <property type="entry name" value="PUA_sf"/>
</dbReference>
<dbReference type="InterPro" id="IPR001057">
    <property type="entry name" value="Glu/AcGlu_kinase"/>
</dbReference>
<accession>A0A1A0HGR0</accession>
<dbReference type="InterPro" id="IPR011529">
    <property type="entry name" value="Glu_5kinase"/>
</dbReference>
<dbReference type="GO" id="GO:0003723">
    <property type="term" value="F:RNA binding"/>
    <property type="evidence" value="ECO:0007669"/>
    <property type="project" value="InterPro"/>
</dbReference>
<feature type="domain" description="PUA" evidence="10">
    <location>
        <begin position="307"/>
        <end position="399"/>
    </location>
</feature>
<dbReference type="NCBIfam" id="TIGR01027">
    <property type="entry name" value="proB"/>
    <property type="match status" value="1"/>
</dbReference>
<comment type="similarity">
    <text evidence="9">Belongs to the glutamate 5-kinase family.</text>
</comment>
<dbReference type="InterPro" id="IPR015947">
    <property type="entry name" value="PUA-like_sf"/>
</dbReference>
<gene>
    <name evidence="11" type="ORF">METBIDRAFT_9384</name>
</gene>
<keyword evidence="5" id="KW-0808">Transferase</keyword>
<evidence type="ECO:0000256" key="8">
    <source>
        <dbReference type="ARBA" id="ARBA00022840"/>
    </source>
</evidence>